<evidence type="ECO:0000256" key="6">
    <source>
        <dbReference type="ARBA" id="ARBA00022840"/>
    </source>
</evidence>
<protein>
    <recommendedName>
        <fullName evidence="8">Peroxisomal ATPase PEX6</fullName>
    </recommendedName>
    <alternativeName>
        <fullName evidence="9">Peroxin-6</fullName>
    </alternativeName>
</protein>
<evidence type="ECO:0000259" key="11">
    <source>
        <dbReference type="SMART" id="SM00382"/>
    </source>
</evidence>
<keyword evidence="7" id="KW-0472">Membrane</keyword>
<accession>A0A2S2PHJ3</accession>
<name>A0A2S2PHJ3_SCHGA</name>
<dbReference type="GO" id="GO:0005524">
    <property type="term" value="F:ATP binding"/>
    <property type="evidence" value="ECO:0007669"/>
    <property type="project" value="UniProtKB-KW"/>
</dbReference>
<evidence type="ECO:0000256" key="10">
    <source>
        <dbReference type="ARBA" id="ARBA00048778"/>
    </source>
</evidence>
<dbReference type="Pfam" id="PF00004">
    <property type="entry name" value="AAA"/>
    <property type="match status" value="2"/>
</dbReference>
<evidence type="ECO:0000256" key="4">
    <source>
        <dbReference type="ARBA" id="ARBA00022741"/>
    </source>
</evidence>
<evidence type="ECO:0000256" key="7">
    <source>
        <dbReference type="ARBA" id="ARBA00023136"/>
    </source>
</evidence>
<proteinExistence type="inferred from homology"/>
<keyword evidence="4" id="KW-0547">Nucleotide-binding</keyword>
<comment type="similarity">
    <text evidence="2">Belongs to the AAA ATPase family.</text>
</comment>
<dbReference type="Gene3D" id="1.10.8.60">
    <property type="match status" value="1"/>
</dbReference>
<reference evidence="12" key="1">
    <citation type="submission" date="2018-04" db="EMBL/GenBank/DDBJ databases">
        <title>Transcriptome of Schizaphis graminum biotype I.</title>
        <authorList>
            <person name="Scully E.D."/>
            <person name="Geib S.M."/>
            <person name="Palmer N.A."/>
            <person name="Koch K."/>
            <person name="Bradshaw J."/>
            <person name="Heng-Moss T."/>
            <person name="Sarath G."/>
        </authorList>
    </citation>
    <scope>NUCLEOTIDE SEQUENCE</scope>
</reference>
<comment type="catalytic activity">
    <reaction evidence="10">
        <text>ATP + H2O = ADP + phosphate + H(+)</text>
        <dbReference type="Rhea" id="RHEA:13065"/>
        <dbReference type="ChEBI" id="CHEBI:15377"/>
        <dbReference type="ChEBI" id="CHEBI:15378"/>
        <dbReference type="ChEBI" id="CHEBI:30616"/>
        <dbReference type="ChEBI" id="CHEBI:43474"/>
        <dbReference type="ChEBI" id="CHEBI:456216"/>
    </reaction>
    <physiologicalReaction direction="left-to-right" evidence="10">
        <dbReference type="Rhea" id="RHEA:13066"/>
    </physiologicalReaction>
</comment>
<keyword evidence="5" id="KW-0378">Hydrolase</keyword>
<dbReference type="PANTHER" id="PTHR23077">
    <property type="entry name" value="AAA-FAMILY ATPASE"/>
    <property type="match status" value="1"/>
</dbReference>
<feature type="domain" description="AAA+ ATPase" evidence="11">
    <location>
        <begin position="579"/>
        <end position="718"/>
    </location>
</feature>
<evidence type="ECO:0000256" key="1">
    <source>
        <dbReference type="ARBA" id="ARBA00004370"/>
    </source>
</evidence>
<evidence type="ECO:0000256" key="8">
    <source>
        <dbReference type="ARBA" id="ARBA00034811"/>
    </source>
</evidence>
<dbReference type="GO" id="GO:0016558">
    <property type="term" value="P:protein import into peroxisome matrix"/>
    <property type="evidence" value="ECO:0007669"/>
    <property type="project" value="TreeGrafter"/>
</dbReference>
<dbReference type="EMBL" id="GGMR01016284">
    <property type="protein sequence ID" value="MBY28903.1"/>
    <property type="molecule type" value="Transcribed_RNA"/>
</dbReference>
<comment type="subcellular location">
    <subcellularLocation>
        <location evidence="1">Membrane</location>
    </subcellularLocation>
</comment>
<evidence type="ECO:0000256" key="9">
    <source>
        <dbReference type="ARBA" id="ARBA00034920"/>
    </source>
</evidence>
<evidence type="ECO:0000256" key="5">
    <source>
        <dbReference type="ARBA" id="ARBA00022801"/>
    </source>
</evidence>
<dbReference type="InterPro" id="IPR050168">
    <property type="entry name" value="AAA_ATPase_domain"/>
</dbReference>
<dbReference type="InterPro" id="IPR003959">
    <property type="entry name" value="ATPase_AAA_core"/>
</dbReference>
<dbReference type="FunFam" id="3.40.50.300:FF:000109">
    <property type="entry name" value="Peroxisomal biogenesis factor 6"/>
    <property type="match status" value="1"/>
</dbReference>
<dbReference type="SUPFAM" id="SSF52540">
    <property type="entry name" value="P-loop containing nucleoside triphosphate hydrolases"/>
    <property type="match status" value="2"/>
</dbReference>
<dbReference type="PROSITE" id="PS00674">
    <property type="entry name" value="AAA"/>
    <property type="match status" value="1"/>
</dbReference>
<gene>
    <name evidence="12" type="primary">PEX6</name>
    <name evidence="12" type="ORF">g.125934</name>
</gene>
<evidence type="ECO:0000313" key="12">
    <source>
        <dbReference type="EMBL" id="MBY28903.1"/>
    </source>
</evidence>
<keyword evidence="3" id="KW-0962">Peroxisome biogenesis</keyword>
<dbReference type="InterPro" id="IPR027417">
    <property type="entry name" value="P-loop_NTPase"/>
</dbReference>
<dbReference type="InterPro" id="IPR003960">
    <property type="entry name" value="ATPase_AAA_CS"/>
</dbReference>
<dbReference type="GO" id="GO:0005829">
    <property type="term" value="C:cytosol"/>
    <property type="evidence" value="ECO:0007669"/>
    <property type="project" value="TreeGrafter"/>
</dbReference>
<dbReference type="InterPro" id="IPR003593">
    <property type="entry name" value="AAA+_ATPase"/>
</dbReference>
<keyword evidence="6" id="KW-0067">ATP-binding</keyword>
<dbReference type="GO" id="GO:0005778">
    <property type="term" value="C:peroxisomal membrane"/>
    <property type="evidence" value="ECO:0007669"/>
    <property type="project" value="TreeGrafter"/>
</dbReference>
<dbReference type="PANTHER" id="PTHR23077:SF9">
    <property type="entry name" value="PEROXISOMAL ATPASE PEX6"/>
    <property type="match status" value="1"/>
</dbReference>
<organism evidence="12">
    <name type="scientific">Schizaphis graminum</name>
    <name type="common">Green bug aphid</name>
    <dbReference type="NCBI Taxonomy" id="13262"/>
    <lineage>
        <taxon>Eukaryota</taxon>
        <taxon>Metazoa</taxon>
        <taxon>Ecdysozoa</taxon>
        <taxon>Arthropoda</taxon>
        <taxon>Hexapoda</taxon>
        <taxon>Insecta</taxon>
        <taxon>Pterygota</taxon>
        <taxon>Neoptera</taxon>
        <taxon>Paraneoptera</taxon>
        <taxon>Hemiptera</taxon>
        <taxon>Sternorrhyncha</taxon>
        <taxon>Aphidomorpha</taxon>
        <taxon>Aphidoidea</taxon>
        <taxon>Aphididae</taxon>
        <taxon>Aphidini</taxon>
        <taxon>Schizaphis</taxon>
    </lineage>
</organism>
<evidence type="ECO:0000256" key="2">
    <source>
        <dbReference type="ARBA" id="ARBA00006914"/>
    </source>
</evidence>
<dbReference type="Gene3D" id="3.40.50.300">
    <property type="entry name" value="P-loop containing nucleotide triphosphate hydrolases"/>
    <property type="match status" value="2"/>
</dbReference>
<dbReference type="SMART" id="SM00382">
    <property type="entry name" value="AAA"/>
    <property type="match status" value="2"/>
</dbReference>
<dbReference type="GO" id="GO:0016887">
    <property type="term" value="F:ATP hydrolysis activity"/>
    <property type="evidence" value="ECO:0007669"/>
    <property type="project" value="InterPro"/>
</dbReference>
<sequence>MAIQRKYLLEYISFINYVLKSCYNRTKSQVLRSKMLHNLRVNILFGSEINFKCVPENILEKLVTHHYDNITILKYNLEINNCIFVSQETLDKLKLNNMQWVLINVKTIDSHKLPMSHYNRIVVLTSYKKSECILTSTNLFNLYNCNHTCQACMLRVIKPLKDFEPKITQKVSISVMKPLVFNAQTQILQDKILYNYFSLPKCVSIGDILKLDLKKSYPEAEYLLEPTSISIIYIKIVDLEERSVQINLYNCKNKFYISNLHTKVNEVQYSTNTYLPMEKEFAINNLKELNINNLNDFILNIFPGGMNDEGELIVSMIKPFIQQRRSDFQSLKPIFLVYGVNGCGKELLIESVSKYLGIQYISQCCFNWPTNNIVQFKKRIEYFFDDIRKLTPCLLHLENIEALCLSSTKDLEQEILDIFIRQINIETKNPIIIIATANSKEELSPVFLRLFLQCQQVGSLSKTNREQLLKWILKRDSIELDNKMIKQIVDHTSGFNYINYMTLLLLAVKNHMAVHNIKTTDVILEESDIMLSIDKINLMFTKSIGAPSVQVVKWDDVGGLINVKEEIMSALKPSTFNMRRSGILLYGPPGTGKTLLAKAVATECKYNFLSIKGPELLNMYIGQSEANVREVFNKARSAVPCILFFDELDSLAPKRGQNGDSGGVGDRVVSQLLTEMDGMISENQQIFVLGATNRPDLIDSALLRPGRLDKSIYVGGCNDKESKLHVLRALTKKFNLYSNFHLEDLIEHLPDQVTGAELYGMCHNAWLNSARRVIQKRTIHINDKQCVTDDNLMVTKEDFMNAMSESFILK</sequence>
<evidence type="ECO:0000256" key="3">
    <source>
        <dbReference type="ARBA" id="ARBA00022593"/>
    </source>
</evidence>
<dbReference type="AlphaFoldDB" id="A0A2S2PHJ3"/>
<feature type="domain" description="AAA+ ATPase" evidence="11">
    <location>
        <begin position="331"/>
        <end position="462"/>
    </location>
</feature>